<evidence type="ECO:0000256" key="10">
    <source>
        <dbReference type="HAMAP-Rule" id="MF_00572"/>
    </source>
</evidence>
<keyword evidence="8 10" id="KW-0479">Metal-binding</keyword>
<protein>
    <recommendedName>
        <fullName evidence="4 10">2-isopropylmalate synthase</fullName>
        <ecNumber evidence="4 10">2.3.3.13</ecNumber>
    </recommendedName>
    <alternativeName>
        <fullName evidence="10">Alpha-IPM synthase</fullName>
    </alternativeName>
    <alternativeName>
        <fullName evidence="10">Alpha-isopropylmalate synthase</fullName>
    </alternativeName>
</protein>
<reference evidence="13 14" key="1">
    <citation type="journal article" date="2011" name="BMC Genomics">
        <title>Complete genome sequence of Corynebacterium variabile DSM 44702 isolated from the surface of smear-ripened cheeses and insights into cheese ripening and flavor generation.</title>
        <authorList>
            <person name="Schroeder J."/>
            <person name="Maus I."/>
            <person name="Trost E."/>
            <person name="Tauch A."/>
        </authorList>
    </citation>
    <scope>NUCLEOTIDE SEQUENCE [LARGE SCALE GENOMIC DNA]</scope>
    <source>
        <strain evidence="14">DSM 44702 / JCM 12073 / NCIMB 30131</strain>
    </source>
</reference>
<dbReference type="CDD" id="cd07942">
    <property type="entry name" value="DRE_TIM_LeuA"/>
    <property type="match status" value="1"/>
</dbReference>
<keyword evidence="7 10" id="KW-0808">Transferase</keyword>
<evidence type="ECO:0000256" key="1">
    <source>
        <dbReference type="ARBA" id="ARBA00000064"/>
    </source>
</evidence>
<evidence type="ECO:0000259" key="12">
    <source>
        <dbReference type="PROSITE" id="PS50991"/>
    </source>
</evidence>
<dbReference type="SUPFAM" id="SSF89000">
    <property type="entry name" value="post-HMGL domain-like"/>
    <property type="match status" value="1"/>
</dbReference>
<dbReference type="InterPro" id="IPR054692">
    <property type="entry name" value="LeuA-like_post-cat"/>
</dbReference>
<proteinExistence type="inferred from homology"/>
<comment type="subcellular location">
    <subcellularLocation>
        <location evidence="10">Cytoplasm</location>
    </subcellularLocation>
</comment>
<dbReference type="SUPFAM" id="SSF51569">
    <property type="entry name" value="Aldolase"/>
    <property type="match status" value="1"/>
</dbReference>
<dbReference type="InterPro" id="IPR005668">
    <property type="entry name" value="IPM_Synthase"/>
</dbReference>
<dbReference type="PANTHER" id="PTHR46911:SF1">
    <property type="entry name" value="2-ISOPROPYLMALATE SYNTHASE"/>
    <property type="match status" value="1"/>
</dbReference>
<dbReference type="GO" id="GO:0005737">
    <property type="term" value="C:cytoplasm"/>
    <property type="evidence" value="ECO:0007669"/>
    <property type="project" value="UniProtKB-SubCell"/>
</dbReference>
<feature type="binding site" evidence="10">
    <location>
        <position position="306"/>
    </location>
    <ligand>
        <name>Mg(2+)</name>
        <dbReference type="ChEBI" id="CHEBI:18420"/>
    </ligand>
</feature>
<dbReference type="EMBL" id="CP002917">
    <property type="protein sequence ID" value="AEK37851.1"/>
    <property type="molecule type" value="Genomic_DNA"/>
</dbReference>
<dbReference type="NCBIfam" id="NF002991">
    <property type="entry name" value="PRK03739.1"/>
    <property type="match status" value="1"/>
</dbReference>
<name>G0HFG2_CORVD</name>
<evidence type="ECO:0000256" key="6">
    <source>
        <dbReference type="ARBA" id="ARBA00022605"/>
    </source>
</evidence>
<comment type="similarity">
    <text evidence="3 10">Belongs to the alpha-IPM synthase/homocitrate synthase family. LeuA type 2 subfamily.</text>
</comment>
<dbReference type="KEGG" id="cva:CVAR_2506"/>
<feature type="binding site" evidence="10">
    <location>
        <position position="304"/>
    </location>
    <ligand>
        <name>Mg(2+)</name>
        <dbReference type="ChEBI" id="CHEBI:18420"/>
    </ligand>
</feature>
<dbReference type="InterPro" id="IPR013709">
    <property type="entry name" value="2-isopropylmalate_synth_dimer"/>
</dbReference>
<dbReference type="PANTHER" id="PTHR46911">
    <property type="match status" value="1"/>
</dbReference>
<evidence type="ECO:0000256" key="5">
    <source>
        <dbReference type="ARBA" id="ARBA00022430"/>
    </source>
</evidence>
<dbReference type="Proteomes" id="UP000006659">
    <property type="component" value="Chromosome"/>
</dbReference>
<evidence type="ECO:0000256" key="9">
    <source>
        <dbReference type="ARBA" id="ARBA00023304"/>
    </source>
</evidence>
<dbReference type="InterPro" id="IPR036230">
    <property type="entry name" value="LeuA_allosteric_dom_sf"/>
</dbReference>
<dbReference type="HAMAP" id="MF_00572">
    <property type="entry name" value="LeuA_type2"/>
    <property type="match status" value="1"/>
</dbReference>
<evidence type="ECO:0000256" key="8">
    <source>
        <dbReference type="ARBA" id="ARBA00022723"/>
    </source>
</evidence>
<accession>G0HFG2</accession>
<feature type="compositionally biased region" description="Polar residues" evidence="11">
    <location>
        <begin position="17"/>
        <end position="31"/>
    </location>
</feature>
<dbReference type="eggNOG" id="COG0119">
    <property type="taxonomic scope" value="Bacteria"/>
</dbReference>
<dbReference type="Gene3D" id="3.20.20.70">
    <property type="entry name" value="Aldolase class I"/>
    <property type="match status" value="1"/>
</dbReference>
<dbReference type="GO" id="GO:0000287">
    <property type="term" value="F:magnesium ion binding"/>
    <property type="evidence" value="ECO:0007669"/>
    <property type="project" value="UniProtKB-UniRule"/>
</dbReference>
<dbReference type="InterPro" id="IPR002034">
    <property type="entry name" value="AIPM/Hcit_synth_CS"/>
</dbReference>
<evidence type="ECO:0000256" key="4">
    <source>
        <dbReference type="ARBA" id="ARBA00012973"/>
    </source>
</evidence>
<gene>
    <name evidence="10 13" type="primary">leuA</name>
    <name evidence="13" type="ordered locus">CVAR_2506</name>
</gene>
<dbReference type="PROSITE" id="PS50991">
    <property type="entry name" value="PYR_CT"/>
    <property type="match status" value="1"/>
</dbReference>
<dbReference type="AlphaFoldDB" id="G0HFG2"/>
<dbReference type="UniPathway" id="UPA00048">
    <property type="reaction ID" value="UER00070"/>
</dbReference>
<dbReference type="NCBIfam" id="TIGR00970">
    <property type="entry name" value="leuA_yeast"/>
    <property type="match status" value="1"/>
</dbReference>
<dbReference type="InterPro" id="IPR013785">
    <property type="entry name" value="Aldolase_TIM"/>
</dbReference>
<dbReference type="Pfam" id="PF00682">
    <property type="entry name" value="HMGL-like"/>
    <property type="match status" value="1"/>
</dbReference>
<keyword evidence="10" id="KW-0963">Cytoplasm</keyword>
<feature type="binding site" evidence="10">
    <location>
        <position position="340"/>
    </location>
    <ligand>
        <name>Mg(2+)</name>
        <dbReference type="ChEBI" id="CHEBI:18420"/>
    </ligand>
</feature>
<dbReference type="FunFam" id="3.20.20.70:FF:000045">
    <property type="entry name" value="2-isopropylmalate synthase"/>
    <property type="match status" value="1"/>
</dbReference>
<evidence type="ECO:0000256" key="11">
    <source>
        <dbReference type="SAM" id="MobiDB-lite"/>
    </source>
</evidence>
<keyword evidence="13" id="KW-0012">Acyltransferase</keyword>
<organism evidence="13 14">
    <name type="scientific">Corynebacterium variabile (strain DSM 44702 / CIP 107183 / JCM 12073 / NCIMB 30131)</name>
    <name type="common">Corynebacterium mooreparkense</name>
    <dbReference type="NCBI Taxonomy" id="858619"/>
    <lineage>
        <taxon>Bacteria</taxon>
        <taxon>Bacillati</taxon>
        <taxon>Actinomycetota</taxon>
        <taxon>Actinomycetes</taxon>
        <taxon>Mycobacteriales</taxon>
        <taxon>Corynebacteriaceae</taxon>
        <taxon>Corynebacterium</taxon>
    </lineage>
</organism>
<evidence type="ECO:0000256" key="7">
    <source>
        <dbReference type="ARBA" id="ARBA00022679"/>
    </source>
</evidence>
<keyword evidence="9 10" id="KW-0100">Branched-chain amino acid biosynthesis</keyword>
<keyword evidence="6 10" id="KW-0028">Amino-acid biosynthesis</keyword>
<comment type="function">
    <text evidence="10">Catalyzes the condensation of the acetyl group of acetyl-CoA with 3-methyl-2-oxobutanoate (2-ketoisovalerate) to form 3-carboxy-3-hydroxy-4-methylpentanoate (2-isopropylmalate).</text>
</comment>
<evidence type="ECO:0000256" key="2">
    <source>
        <dbReference type="ARBA" id="ARBA00004689"/>
    </source>
</evidence>
<dbReference type="PROSITE" id="PS00816">
    <property type="entry name" value="AIPM_HOMOCIT_SYNTH_2"/>
    <property type="match status" value="1"/>
</dbReference>
<dbReference type="SUPFAM" id="SSF110921">
    <property type="entry name" value="2-isopropylmalate synthase LeuA, allosteric (dimerisation) domain"/>
    <property type="match status" value="1"/>
</dbReference>
<dbReference type="Pfam" id="PF22615">
    <property type="entry name" value="IPMS_D2"/>
    <property type="match status" value="1"/>
</dbReference>
<dbReference type="Pfam" id="PF08502">
    <property type="entry name" value="LeuA_dimer"/>
    <property type="match status" value="1"/>
</dbReference>
<dbReference type="Gene3D" id="3.30.160.270">
    <property type="match status" value="1"/>
</dbReference>
<dbReference type="GO" id="GO:0009098">
    <property type="term" value="P:L-leucine biosynthetic process"/>
    <property type="evidence" value="ECO:0007669"/>
    <property type="project" value="UniProtKB-UniRule"/>
</dbReference>
<feature type="region of interest" description="Disordered" evidence="11">
    <location>
        <begin position="1"/>
        <end position="59"/>
    </location>
</feature>
<dbReference type="GO" id="GO:0003852">
    <property type="term" value="F:2-isopropylmalate synthase activity"/>
    <property type="evidence" value="ECO:0007669"/>
    <property type="project" value="UniProtKB-UniRule"/>
</dbReference>
<keyword evidence="5 10" id="KW-0432">Leucine biosynthesis</keyword>
<dbReference type="GO" id="GO:0003985">
    <property type="term" value="F:acetyl-CoA C-acetyltransferase activity"/>
    <property type="evidence" value="ECO:0007669"/>
    <property type="project" value="UniProtKB-UniRule"/>
</dbReference>
<feature type="region of interest" description="Regulatory domain" evidence="10">
    <location>
        <begin position="514"/>
        <end position="639"/>
    </location>
</feature>
<dbReference type="HOGENOM" id="CLU_004588_3_2_11"/>
<evidence type="ECO:0000313" key="14">
    <source>
        <dbReference type="Proteomes" id="UP000006659"/>
    </source>
</evidence>
<comment type="subunit">
    <text evidence="10">Homodimer.</text>
</comment>
<comment type="catalytic activity">
    <reaction evidence="1 10">
        <text>3-methyl-2-oxobutanoate + acetyl-CoA + H2O = (2S)-2-isopropylmalate + CoA + H(+)</text>
        <dbReference type="Rhea" id="RHEA:21524"/>
        <dbReference type="ChEBI" id="CHEBI:1178"/>
        <dbReference type="ChEBI" id="CHEBI:11851"/>
        <dbReference type="ChEBI" id="CHEBI:15377"/>
        <dbReference type="ChEBI" id="CHEBI:15378"/>
        <dbReference type="ChEBI" id="CHEBI:57287"/>
        <dbReference type="ChEBI" id="CHEBI:57288"/>
        <dbReference type="EC" id="2.3.3.13"/>
    </reaction>
</comment>
<evidence type="ECO:0000256" key="3">
    <source>
        <dbReference type="ARBA" id="ARBA00009767"/>
    </source>
</evidence>
<feature type="binding site" evidence="10">
    <location>
        <position position="100"/>
    </location>
    <ligand>
        <name>Mg(2+)</name>
        <dbReference type="ChEBI" id="CHEBI:18420"/>
    </ligand>
</feature>
<dbReference type="STRING" id="858619.CVAR_2506"/>
<dbReference type="SMART" id="SM00917">
    <property type="entry name" value="LeuA_dimer"/>
    <property type="match status" value="1"/>
</dbReference>
<sequence length="639" mass="70889">MPVGVERLSTEDAPPASNLQQEHTMTPSDSFISAPARIDTPAGEIPAGQPAWNRQRPSQMPVHRYQPHFTEVETFQLPDRTWPDKVIDKAPQWCAVDLRDGNQALIDPMSPERKRRMFELLVKMGYKEIEVGFPSASQTDFDFVREIIEKNMIPDDVTIQVLVQAREHLIRRTFEACEGAKNVIVHFYNSTSILQRKVVFRKDKAAIKQLATDAAHLIKEIAVDYPDTNWRWEYSPESYTGTEVEYAKEVCDEVIEIMDPTPDNPMIINLPSTVEMITPNVYADTIEWMHRNISRRDSVLLSLHPHNDRGTGVATAELGYMAGADRIEGCLFGNGERTGNVDLVTLGLNMFTQGVDPQIDFSDIEEIRRTVEYCNQLEVHERAPYGGDLVFTAFSGSHQDAINKGMDYMADEAHPGAHANEISDEEFAKIIWEVPYLPIDPKDIGRSYEAVIRVNSQSGKGGVAYIMKTDHGLDMPRPMQVEFSAVVQAVTDAEGGEVNSKAMWDIFSGEYLDRVSPLEQISVTVDGPQTEGSETKVTAEIEWNGEHKTIQGRGNGPLAAYAQALESLGVDFEVQEYTQHARTAGDDAEAAAYTLAEVNGQKVWGVGIAGSITYASLKAMTSAVNRAYANEASVLAGGV</sequence>
<keyword evidence="10" id="KW-0460">Magnesium</keyword>
<dbReference type="InterPro" id="IPR000891">
    <property type="entry name" value="PYR_CT"/>
</dbReference>
<dbReference type="EC" id="2.3.3.13" evidence="4 10"/>
<evidence type="ECO:0000313" key="13">
    <source>
        <dbReference type="EMBL" id="AEK37851.1"/>
    </source>
</evidence>
<dbReference type="InterPro" id="IPR039371">
    <property type="entry name" value="LeuA_N_DRE-TIM"/>
</dbReference>
<dbReference type="PROSITE" id="PS00815">
    <property type="entry name" value="AIPM_HOMOCIT_SYNTH_1"/>
    <property type="match status" value="1"/>
</dbReference>
<feature type="domain" description="Pyruvate carboxyltransferase" evidence="12">
    <location>
        <begin position="91"/>
        <end position="365"/>
    </location>
</feature>
<comment type="pathway">
    <text evidence="2 10">Amino-acid biosynthesis; L-leucine biosynthesis; L-leucine from 3-methyl-2-oxobutanoate: step 1/4.</text>
</comment>
<comment type="cofactor">
    <cofactor evidence="10">
        <name>Mg(2+)</name>
        <dbReference type="ChEBI" id="CHEBI:18420"/>
    </cofactor>
</comment>